<gene>
    <name evidence="1" type="ORF">H8744_09490</name>
</gene>
<protein>
    <submittedName>
        <fullName evidence="1">DNA-binding protein</fullName>
    </submittedName>
</protein>
<dbReference type="EMBL" id="JACRTF010000001">
    <property type="protein sequence ID" value="MBC8593475.1"/>
    <property type="molecule type" value="Genomic_DNA"/>
</dbReference>
<name>A0A926IQE8_9BACT</name>
<accession>A0A926IQE8</accession>
<reference evidence="1" key="1">
    <citation type="submission" date="2020-08" db="EMBL/GenBank/DDBJ databases">
        <title>Genome public.</title>
        <authorList>
            <person name="Liu C."/>
            <person name="Sun Q."/>
        </authorList>
    </citation>
    <scope>NUCLEOTIDE SEQUENCE</scope>
    <source>
        <strain evidence="1">N12</strain>
    </source>
</reference>
<dbReference type="RefSeq" id="WP_262434602.1">
    <property type="nucleotide sequence ID" value="NZ_JACRTF010000001.1"/>
</dbReference>
<organism evidence="1 2">
    <name type="scientific">Jilunia laotingensis</name>
    <dbReference type="NCBI Taxonomy" id="2763675"/>
    <lineage>
        <taxon>Bacteria</taxon>
        <taxon>Pseudomonadati</taxon>
        <taxon>Bacteroidota</taxon>
        <taxon>Bacteroidia</taxon>
        <taxon>Bacteroidales</taxon>
        <taxon>Bacteroidaceae</taxon>
        <taxon>Jilunia</taxon>
    </lineage>
</organism>
<dbReference type="Gene3D" id="1.10.150.20">
    <property type="entry name" value="5' to 3' exonuclease, C-terminal subdomain"/>
    <property type="match status" value="1"/>
</dbReference>
<dbReference type="Proteomes" id="UP000651085">
    <property type="component" value="Unassembled WGS sequence"/>
</dbReference>
<keyword evidence="1" id="KW-0238">DNA-binding</keyword>
<proteinExistence type="predicted"/>
<evidence type="ECO:0000313" key="1">
    <source>
        <dbReference type="EMBL" id="MBC8593475.1"/>
    </source>
</evidence>
<dbReference type="GO" id="GO:0003677">
    <property type="term" value="F:DNA binding"/>
    <property type="evidence" value="ECO:0007669"/>
    <property type="project" value="UniProtKB-KW"/>
</dbReference>
<sequence>MANWMSLKLLSEKHGIAESTLRGWKCMGYIVSSTIDNTVMLDEDTVIRLLNAHRTKELSDEYLDKLIKEKDWEREVILSDYDDMLFLLKTHKLYQPLFTILIKELGALITDDRQREIFLAISLGEPITRVAVRYQMTHAQAMSIYSSTLRRLGENPGRISSYRKQLMKLRFSKYDAADPTKTPLSELFETHAYCVLHTEMGITTVRELLQYTAQNGWNRLKRIRGMGSITYNHIVNTLYNANFIVVEADGNIVLSPEIAALLI</sequence>
<dbReference type="AlphaFoldDB" id="A0A926IQE8"/>
<evidence type="ECO:0000313" key="2">
    <source>
        <dbReference type="Proteomes" id="UP000651085"/>
    </source>
</evidence>
<comment type="caution">
    <text evidence="1">The sequence shown here is derived from an EMBL/GenBank/DDBJ whole genome shotgun (WGS) entry which is preliminary data.</text>
</comment>
<keyword evidence="2" id="KW-1185">Reference proteome</keyword>